<evidence type="ECO:0000256" key="1">
    <source>
        <dbReference type="ARBA" id="ARBA00022967"/>
    </source>
</evidence>
<reference evidence="3" key="1">
    <citation type="journal article" date="2016" name="Gigascience">
        <title>De novo construction of an expanded transcriptome assembly for the western tarnished plant bug, Lygus hesperus.</title>
        <authorList>
            <person name="Tassone E.E."/>
            <person name="Geib S.M."/>
            <person name="Hall B."/>
            <person name="Fabrick J.A."/>
            <person name="Brent C.S."/>
            <person name="Hull J.J."/>
        </authorList>
    </citation>
    <scope>NUCLEOTIDE SEQUENCE</scope>
</reference>
<dbReference type="PANTHER" id="PTHR43520">
    <property type="entry name" value="ATP7, ISOFORM B"/>
    <property type="match status" value="1"/>
</dbReference>
<accession>A0A146LFK4</accession>
<dbReference type="GO" id="GO:0043682">
    <property type="term" value="F:P-type divalent copper transporter activity"/>
    <property type="evidence" value="ECO:0007669"/>
    <property type="project" value="TreeGrafter"/>
</dbReference>
<dbReference type="GO" id="GO:0016020">
    <property type="term" value="C:membrane"/>
    <property type="evidence" value="ECO:0007669"/>
    <property type="project" value="TreeGrafter"/>
</dbReference>
<keyword evidence="2" id="KW-1133">Transmembrane helix</keyword>
<feature type="transmembrane region" description="Helical" evidence="2">
    <location>
        <begin position="87"/>
        <end position="106"/>
    </location>
</feature>
<dbReference type="EMBL" id="GDHC01013319">
    <property type="protein sequence ID" value="JAQ05310.1"/>
    <property type="molecule type" value="Transcribed_RNA"/>
</dbReference>
<sequence>MAVMLFMSFSHYLSDHLPINQLVDCIQLMTSSPIVFNFGRHFFDSAWCSLRHGAFTMDTLVALGIGCSYVYSTLALLASIVTQTHKMTYFDTAGMLTTFMLLGRLLEANAKKRTSGALIELMSLVPPYAYVLLESNSDEEG</sequence>
<protein>
    <submittedName>
        <fullName evidence="3">Copper-transporting ATPase RAN1</fullName>
    </submittedName>
</protein>
<gene>
    <name evidence="3" type="primary">RAN1</name>
    <name evidence="3" type="ORF">g.18851</name>
</gene>
<dbReference type="AlphaFoldDB" id="A0A146LFK4"/>
<name>A0A146LFK4_LYGHE</name>
<evidence type="ECO:0000256" key="2">
    <source>
        <dbReference type="SAM" id="Phobius"/>
    </source>
</evidence>
<keyword evidence="2" id="KW-0812">Transmembrane</keyword>
<keyword evidence="2" id="KW-0472">Membrane</keyword>
<dbReference type="PANTHER" id="PTHR43520:SF8">
    <property type="entry name" value="P-TYPE CU(+) TRANSPORTER"/>
    <property type="match status" value="1"/>
</dbReference>
<feature type="transmembrane region" description="Helical" evidence="2">
    <location>
        <begin position="60"/>
        <end position="81"/>
    </location>
</feature>
<organism evidence="3">
    <name type="scientific">Lygus hesperus</name>
    <name type="common">Western plant bug</name>
    <dbReference type="NCBI Taxonomy" id="30085"/>
    <lineage>
        <taxon>Eukaryota</taxon>
        <taxon>Metazoa</taxon>
        <taxon>Ecdysozoa</taxon>
        <taxon>Arthropoda</taxon>
        <taxon>Hexapoda</taxon>
        <taxon>Insecta</taxon>
        <taxon>Pterygota</taxon>
        <taxon>Neoptera</taxon>
        <taxon>Paraneoptera</taxon>
        <taxon>Hemiptera</taxon>
        <taxon>Heteroptera</taxon>
        <taxon>Panheteroptera</taxon>
        <taxon>Cimicomorpha</taxon>
        <taxon>Miridae</taxon>
        <taxon>Mirini</taxon>
        <taxon>Lygus</taxon>
    </lineage>
</organism>
<proteinExistence type="predicted"/>
<dbReference type="GO" id="GO:0005507">
    <property type="term" value="F:copper ion binding"/>
    <property type="evidence" value="ECO:0007669"/>
    <property type="project" value="TreeGrafter"/>
</dbReference>
<evidence type="ECO:0000313" key="3">
    <source>
        <dbReference type="EMBL" id="JAQ05310.1"/>
    </source>
</evidence>
<keyword evidence="1" id="KW-1278">Translocase</keyword>
<dbReference type="GO" id="GO:0055070">
    <property type="term" value="P:copper ion homeostasis"/>
    <property type="evidence" value="ECO:0007669"/>
    <property type="project" value="TreeGrafter"/>
</dbReference>